<keyword evidence="3" id="KW-1003">Cell membrane</keyword>
<evidence type="ECO:0000256" key="5">
    <source>
        <dbReference type="ARBA" id="ARBA00022989"/>
    </source>
</evidence>
<feature type="domain" description="ABC3 transporter permease C-terminal" evidence="8">
    <location>
        <begin position="278"/>
        <end position="398"/>
    </location>
</feature>
<feature type="transmembrane region" description="Helical" evidence="7">
    <location>
        <begin position="370"/>
        <end position="394"/>
    </location>
</feature>
<dbReference type="AlphaFoldDB" id="A0A9X2FDY5"/>
<feature type="transmembrane region" description="Helical" evidence="7">
    <location>
        <begin position="669"/>
        <end position="691"/>
    </location>
</feature>
<keyword evidence="6 7" id="KW-0472">Membrane</keyword>
<feature type="transmembrane region" description="Helical" evidence="7">
    <location>
        <begin position="21"/>
        <end position="43"/>
    </location>
</feature>
<feature type="transmembrane region" description="Helical" evidence="7">
    <location>
        <begin position="761"/>
        <end position="780"/>
    </location>
</feature>
<evidence type="ECO:0000256" key="3">
    <source>
        <dbReference type="ARBA" id="ARBA00022475"/>
    </source>
</evidence>
<comment type="caution">
    <text evidence="9">The sequence shown here is derived from an EMBL/GenBank/DDBJ whole genome shotgun (WGS) entry which is preliminary data.</text>
</comment>
<comment type="subcellular location">
    <subcellularLocation>
        <location evidence="1">Cell membrane</location>
        <topology evidence="1">Multi-pass membrane protein</topology>
    </subcellularLocation>
</comment>
<evidence type="ECO:0000259" key="8">
    <source>
        <dbReference type="Pfam" id="PF02687"/>
    </source>
</evidence>
<feature type="transmembrane region" description="Helical" evidence="7">
    <location>
        <begin position="277"/>
        <end position="295"/>
    </location>
</feature>
<keyword evidence="5 7" id="KW-1133">Transmembrane helix</keyword>
<evidence type="ECO:0000313" key="10">
    <source>
        <dbReference type="Proteomes" id="UP001155241"/>
    </source>
</evidence>
<gene>
    <name evidence="9" type="ORF">NG895_25175</name>
</gene>
<feature type="transmembrane region" description="Helical" evidence="7">
    <location>
        <begin position="443"/>
        <end position="462"/>
    </location>
</feature>
<sequence>MQRFVISQMLLSLDRKLLRDLRALWGQAIAIALVIASGVATFVNSQNALRSLESTRAAFYERSRFAEVFAGAKRVPDSMKSRLEEIPGVAHVETRIVEGVNLDIPDLNEPALGQLISVPDTHPPLLNQLYLRRGRWLKPGADDEVLASEKFAAANELDIGDTIAAIINGRRKQLRIVGVVLSPEYVFQVKPGDIVPDPKHYGVMWMNEEALSMAFDMEGAFNDVAVELLHGANIDEVIFRMDELLDPYGGRGAFGRKDQISHMILEGDIRGLKTTGLIAPTIFLCVAAFLFNVVLTRTLALQREQIAALKAFGYTNFDIAWHYIKFVLVITLAGAVLGTVGGNLLAGFFTEMLARVYQYPEILIRVRWSIVALAISVAATAALLGASAAIWRAVRVPPAEAMRPEPPANFKPTLIEQLGLGRMLPNVARMVLRQLQRQRIKTCVSIFAVGLSVGIIVVGQFMQDAIDYVTDLQYNRVQLYDIQVNTVEPLSTDITHALASIPGVMHVEPMRSVPARVRYGPHYRRVAVQSLPTDVTLTQLMDRHRATWQPPPAGLVMSKILAEQLGAKVGDLVSIEVLEGKRPTLKLPVLALLDDIAGLNVYTSLDSMNRLLREAPRASGAYLRIDQNQQAEVYQELKEIPALAGVSVREYALQSFQDTIAQNMGTIKAINLTFAVIIALGVVYNGARIALSERSRELATLRVIGFTRHEISAILLGELGVITVLALPLGMGIGWSFAYLLSTYLANEEAFRFPFIIEKSTYGLAVSVVLTASVLSALLVRRKLDHLDLIAVLKSRE</sequence>
<dbReference type="Pfam" id="PF02687">
    <property type="entry name" value="FtsX"/>
    <property type="match status" value="2"/>
</dbReference>
<dbReference type="EMBL" id="JAMXLR010000090">
    <property type="protein sequence ID" value="MCO6047205.1"/>
    <property type="molecule type" value="Genomic_DNA"/>
</dbReference>
<evidence type="ECO:0000256" key="6">
    <source>
        <dbReference type="ARBA" id="ARBA00023136"/>
    </source>
</evidence>
<evidence type="ECO:0000256" key="1">
    <source>
        <dbReference type="ARBA" id="ARBA00004651"/>
    </source>
</evidence>
<dbReference type="PANTHER" id="PTHR30489">
    <property type="entry name" value="LIPOPROTEIN-RELEASING SYSTEM TRANSMEMBRANE PROTEIN LOLE"/>
    <property type="match status" value="1"/>
</dbReference>
<dbReference type="GO" id="GO:0044874">
    <property type="term" value="P:lipoprotein localization to outer membrane"/>
    <property type="evidence" value="ECO:0007669"/>
    <property type="project" value="TreeGrafter"/>
</dbReference>
<evidence type="ECO:0000256" key="7">
    <source>
        <dbReference type="SAM" id="Phobius"/>
    </source>
</evidence>
<evidence type="ECO:0000256" key="2">
    <source>
        <dbReference type="ARBA" id="ARBA00005236"/>
    </source>
</evidence>
<organism evidence="9 10">
    <name type="scientific">Aeoliella straminimaris</name>
    <dbReference type="NCBI Taxonomy" id="2954799"/>
    <lineage>
        <taxon>Bacteria</taxon>
        <taxon>Pseudomonadati</taxon>
        <taxon>Planctomycetota</taxon>
        <taxon>Planctomycetia</taxon>
        <taxon>Pirellulales</taxon>
        <taxon>Lacipirellulaceae</taxon>
        <taxon>Aeoliella</taxon>
    </lineage>
</organism>
<evidence type="ECO:0000256" key="4">
    <source>
        <dbReference type="ARBA" id="ARBA00022692"/>
    </source>
</evidence>
<protein>
    <submittedName>
        <fullName evidence="9">FtsX-like permease family protein</fullName>
    </submittedName>
</protein>
<dbReference type="Proteomes" id="UP001155241">
    <property type="component" value="Unassembled WGS sequence"/>
</dbReference>
<reference evidence="9" key="1">
    <citation type="submission" date="2022-06" db="EMBL/GenBank/DDBJ databases">
        <title>Aeoliella straminimaris, a novel planctomycete from sediments.</title>
        <authorList>
            <person name="Vitorino I.R."/>
            <person name="Lage O.M."/>
        </authorList>
    </citation>
    <scope>NUCLEOTIDE SEQUENCE</scope>
    <source>
        <strain evidence="9">ICT_H6.2</strain>
    </source>
</reference>
<accession>A0A9X2FDY5</accession>
<keyword evidence="10" id="KW-1185">Reference proteome</keyword>
<dbReference type="InterPro" id="IPR051447">
    <property type="entry name" value="Lipoprotein-release_system"/>
</dbReference>
<comment type="similarity">
    <text evidence="2">Belongs to the ABC-4 integral membrane protein family. LolC/E subfamily.</text>
</comment>
<name>A0A9X2FDY5_9BACT</name>
<feature type="transmembrane region" description="Helical" evidence="7">
    <location>
        <begin position="712"/>
        <end position="741"/>
    </location>
</feature>
<dbReference type="InterPro" id="IPR003838">
    <property type="entry name" value="ABC3_permease_C"/>
</dbReference>
<feature type="domain" description="ABC3 transporter permease C-terminal" evidence="8">
    <location>
        <begin position="672"/>
        <end position="783"/>
    </location>
</feature>
<feature type="transmembrane region" description="Helical" evidence="7">
    <location>
        <begin position="326"/>
        <end position="350"/>
    </location>
</feature>
<keyword evidence="4 7" id="KW-0812">Transmembrane</keyword>
<dbReference type="PANTHER" id="PTHR30489:SF0">
    <property type="entry name" value="LIPOPROTEIN-RELEASING SYSTEM TRANSMEMBRANE PROTEIN LOLE"/>
    <property type="match status" value="1"/>
</dbReference>
<evidence type="ECO:0000313" key="9">
    <source>
        <dbReference type="EMBL" id="MCO6047205.1"/>
    </source>
</evidence>
<dbReference type="GO" id="GO:0098797">
    <property type="term" value="C:plasma membrane protein complex"/>
    <property type="evidence" value="ECO:0007669"/>
    <property type="project" value="TreeGrafter"/>
</dbReference>
<proteinExistence type="inferred from homology"/>